<accession>A0A1G9YC66</accession>
<proteinExistence type="predicted"/>
<evidence type="ECO:0000313" key="2">
    <source>
        <dbReference type="EMBL" id="KAF2410487.1"/>
    </source>
</evidence>
<protein>
    <recommendedName>
        <fullName evidence="1">DUF7673 domain-containing protein</fullName>
    </recommendedName>
</protein>
<evidence type="ECO:0000313" key="3">
    <source>
        <dbReference type="EMBL" id="SDN06692.1"/>
    </source>
</evidence>
<reference evidence="3 4" key="2">
    <citation type="submission" date="2016-10" db="EMBL/GenBank/DDBJ databases">
        <authorList>
            <person name="de Groot N.N."/>
        </authorList>
    </citation>
    <scope>NUCLEOTIDE SEQUENCE [LARGE SCALE GENOMIC DNA]</scope>
    <source>
        <strain evidence="3 4">BS2772</strain>
    </source>
</reference>
<evidence type="ECO:0000313" key="4">
    <source>
        <dbReference type="Proteomes" id="UP000182470"/>
    </source>
</evidence>
<feature type="domain" description="DUF7673" evidence="1">
    <location>
        <begin position="32"/>
        <end position="114"/>
    </location>
</feature>
<dbReference type="EMBL" id="LT629704">
    <property type="protein sequence ID" value="SDN06692.1"/>
    <property type="molecule type" value="Genomic_DNA"/>
</dbReference>
<dbReference type="EMBL" id="JXDI01000001">
    <property type="protein sequence ID" value="KAF2410487.1"/>
    <property type="molecule type" value="Genomic_DNA"/>
</dbReference>
<dbReference type="InterPro" id="IPR056090">
    <property type="entry name" value="DUF7673"/>
</dbReference>
<evidence type="ECO:0000313" key="5">
    <source>
        <dbReference type="Proteomes" id="UP000748067"/>
    </source>
</evidence>
<dbReference type="Pfam" id="PF24720">
    <property type="entry name" value="DUF7673"/>
    <property type="match status" value="1"/>
</dbReference>
<keyword evidence="5" id="KW-1185">Reference proteome</keyword>
<evidence type="ECO:0000259" key="1">
    <source>
        <dbReference type="Pfam" id="PF24720"/>
    </source>
</evidence>
<gene>
    <name evidence="2" type="ORF">PSAN_29190</name>
    <name evidence="3" type="ORF">SAMN04490179_2331</name>
</gene>
<dbReference type="RefSeq" id="WP_083357249.1">
    <property type="nucleotide sequence ID" value="NZ_JXDI01000001.1"/>
</dbReference>
<dbReference type="OrthoDB" id="6717082at2"/>
<organism evidence="3 4">
    <name type="scientific">Pseudomonas antarctica</name>
    <dbReference type="NCBI Taxonomy" id="219572"/>
    <lineage>
        <taxon>Bacteria</taxon>
        <taxon>Pseudomonadati</taxon>
        <taxon>Pseudomonadota</taxon>
        <taxon>Gammaproteobacteria</taxon>
        <taxon>Pseudomonadales</taxon>
        <taxon>Pseudomonadaceae</taxon>
        <taxon>Pseudomonas</taxon>
    </lineage>
</organism>
<dbReference type="Proteomes" id="UP000748067">
    <property type="component" value="Unassembled WGS sequence"/>
</dbReference>
<reference evidence="2 5" key="1">
    <citation type="submission" date="2015-01" db="EMBL/GenBank/DDBJ databases">
        <title>Genome Sequence of Pseudomonas antarctica CMS 35.</title>
        <authorList>
            <person name="Voget S."/>
            <person name="Chow J."/>
            <person name="Daniel R."/>
            <person name="Streit W."/>
        </authorList>
    </citation>
    <scope>NUCLEOTIDE SEQUENCE [LARGE SCALE GENOMIC DNA]</scope>
    <source>
        <strain evidence="2 5">CMS 35</strain>
    </source>
</reference>
<dbReference type="Proteomes" id="UP000182470">
    <property type="component" value="Chromosome I"/>
</dbReference>
<name>A0A1G9YC66_9PSED</name>
<dbReference type="AlphaFoldDB" id="A0A1G9YC66"/>
<sequence length="115" mass="13035">MNTPAQKTQPNWFQQLQKFEAKRPAIRKAGIEALARLVPVAQRDTGQSAVIGRFLLGLYNGRDYPFVLTSLRGLDTALFDDCLAVLQLDYSPEQEVHTYVPDGDAIWEELIRTWA</sequence>